<evidence type="ECO:0000256" key="1">
    <source>
        <dbReference type="SAM" id="MobiDB-lite"/>
    </source>
</evidence>
<feature type="compositionally biased region" description="Basic and acidic residues" evidence="1">
    <location>
        <begin position="59"/>
        <end position="78"/>
    </location>
</feature>
<accession>A0A382EUD9</accession>
<sequence length="336" mass="37852">MLGELFCCFIFVVILVIGVKSFVQKVQGSMGHGESDGTDGTNEPEDLRRRQAERLAERLSKRRLGEYQREAKKQRDLSPEPPTLAEIKAKQEEKKYMPRANTGLNVLNPEKQKTTKPTEFKQMQEELEQESFEIEKPEIEDAFDEDLVSTEQVIETPESDPGIGAVEAAPLPEVPVPVSPEDTGEQDEGVDEQDGDVDDVEVIEQSSPEDEPTDDASIKVELFCETCMGEEVVTYDSEQIFKDQFQGQPVAWNGLLKSIDPLGYDRYFRAENGFLATLEIYVIKGRYDSRPVLAVVLLPPEQKASWESSLNQEMAFRGTLFALDAFGKKVYVTLRD</sequence>
<proteinExistence type="predicted"/>
<protein>
    <submittedName>
        <fullName evidence="2">Uncharacterized protein</fullName>
    </submittedName>
</protein>
<feature type="compositionally biased region" description="Acidic residues" evidence="1">
    <location>
        <begin position="182"/>
        <end position="197"/>
    </location>
</feature>
<feature type="region of interest" description="Disordered" evidence="1">
    <location>
        <begin position="171"/>
        <end position="197"/>
    </location>
</feature>
<organism evidence="2">
    <name type="scientific">marine metagenome</name>
    <dbReference type="NCBI Taxonomy" id="408172"/>
    <lineage>
        <taxon>unclassified sequences</taxon>
        <taxon>metagenomes</taxon>
        <taxon>ecological metagenomes</taxon>
    </lineage>
</organism>
<gene>
    <name evidence="2" type="ORF">METZ01_LOCUS207152</name>
</gene>
<reference evidence="2" key="1">
    <citation type="submission" date="2018-05" db="EMBL/GenBank/DDBJ databases">
        <authorList>
            <person name="Lanie J.A."/>
            <person name="Ng W.-L."/>
            <person name="Kazmierczak K.M."/>
            <person name="Andrzejewski T.M."/>
            <person name="Davidsen T.M."/>
            <person name="Wayne K.J."/>
            <person name="Tettelin H."/>
            <person name="Glass J.I."/>
            <person name="Rusch D."/>
            <person name="Podicherti R."/>
            <person name="Tsui H.-C.T."/>
            <person name="Winkler M.E."/>
        </authorList>
    </citation>
    <scope>NUCLEOTIDE SEQUENCE</scope>
</reference>
<name>A0A382EUD9_9ZZZZ</name>
<dbReference type="EMBL" id="UINC01046370">
    <property type="protein sequence ID" value="SVB54298.1"/>
    <property type="molecule type" value="Genomic_DNA"/>
</dbReference>
<evidence type="ECO:0000313" key="2">
    <source>
        <dbReference type="EMBL" id="SVB54298.1"/>
    </source>
</evidence>
<feature type="region of interest" description="Disordered" evidence="1">
    <location>
        <begin position="59"/>
        <end position="82"/>
    </location>
</feature>
<dbReference type="AlphaFoldDB" id="A0A382EUD9"/>